<keyword evidence="2" id="KW-0479">Metal-binding</keyword>
<dbReference type="GO" id="GO:0006089">
    <property type="term" value="P:lactate metabolic process"/>
    <property type="evidence" value="ECO:0007669"/>
    <property type="project" value="InterPro"/>
</dbReference>
<gene>
    <name evidence="6" type="ORF">ROR02_10080</name>
</gene>
<dbReference type="AlphaFoldDB" id="A0A512H5Z6"/>
<comment type="caution">
    <text evidence="6">The sequence shown here is derived from an EMBL/GenBank/DDBJ whole genome shotgun (WGS) entry which is preliminary data.</text>
</comment>
<keyword evidence="1" id="KW-0004">4Fe-4S</keyword>
<dbReference type="SUPFAM" id="SSF100950">
    <property type="entry name" value="NagB/RpiA/CoA transferase-like"/>
    <property type="match status" value="1"/>
</dbReference>
<dbReference type="Pfam" id="PF02589">
    <property type="entry name" value="LUD_dom"/>
    <property type="match status" value="1"/>
</dbReference>
<dbReference type="EMBL" id="BJZO01000019">
    <property type="protein sequence ID" value="GEO80877.1"/>
    <property type="molecule type" value="Genomic_DNA"/>
</dbReference>
<dbReference type="InterPro" id="IPR037171">
    <property type="entry name" value="NagB/RpiA_transferase-like"/>
</dbReference>
<dbReference type="SUPFAM" id="SSF54862">
    <property type="entry name" value="4Fe-4S ferredoxins"/>
    <property type="match status" value="1"/>
</dbReference>
<dbReference type="Gene3D" id="3.30.70.20">
    <property type="match status" value="1"/>
</dbReference>
<evidence type="ECO:0000313" key="6">
    <source>
        <dbReference type="EMBL" id="GEO80877.1"/>
    </source>
</evidence>
<name>A0A512H5Z6_9PROT</name>
<organism evidence="6 7">
    <name type="scientific">Pararhodospirillum oryzae</name>
    <dbReference type="NCBI Taxonomy" id="478448"/>
    <lineage>
        <taxon>Bacteria</taxon>
        <taxon>Pseudomonadati</taxon>
        <taxon>Pseudomonadota</taxon>
        <taxon>Alphaproteobacteria</taxon>
        <taxon>Rhodospirillales</taxon>
        <taxon>Rhodospirillaceae</taxon>
        <taxon>Pararhodospirillum</taxon>
    </lineage>
</organism>
<evidence type="ECO:0000256" key="4">
    <source>
        <dbReference type="ARBA" id="ARBA00023014"/>
    </source>
</evidence>
<proteinExistence type="predicted"/>
<dbReference type="InterPro" id="IPR024185">
    <property type="entry name" value="FTHF_cligase-like_sf"/>
</dbReference>
<evidence type="ECO:0000256" key="2">
    <source>
        <dbReference type="ARBA" id="ARBA00022723"/>
    </source>
</evidence>
<dbReference type="PANTHER" id="PTHR47153">
    <property type="entry name" value="LACTATE UTILIZATION PROTEIN B"/>
    <property type="match status" value="1"/>
</dbReference>
<evidence type="ECO:0000256" key="3">
    <source>
        <dbReference type="ARBA" id="ARBA00023004"/>
    </source>
</evidence>
<dbReference type="Proteomes" id="UP000321567">
    <property type="component" value="Unassembled WGS sequence"/>
</dbReference>
<dbReference type="InterPro" id="IPR004452">
    <property type="entry name" value="LutB/LldF"/>
</dbReference>
<keyword evidence="7" id="KW-1185">Reference proteome</keyword>
<reference evidence="6 7" key="1">
    <citation type="submission" date="2019-07" db="EMBL/GenBank/DDBJ databases">
        <title>Whole genome shotgun sequence of Rhodospirillum oryzae NBRC 107573.</title>
        <authorList>
            <person name="Hosoyama A."/>
            <person name="Uohara A."/>
            <person name="Ohji S."/>
            <person name="Ichikawa N."/>
        </authorList>
    </citation>
    <scope>NUCLEOTIDE SEQUENCE [LARGE SCALE GENOMIC DNA]</scope>
    <source>
        <strain evidence="6 7">NBRC 107573</strain>
    </source>
</reference>
<keyword evidence="3" id="KW-0408">Iron</keyword>
<keyword evidence="4" id="KW-0411">Iron-sulfur</keyword>
<dbReference type="OrthoDB" id="5289041at2"/>
<dbReference type="InterPro" id="IPR003741">
    <property type="entry name" value="LUD_dom"/>
</dbReference>
<dbReference type="Pfam" id="PF13183">
    <property type="entry name" value="Fer4_8"/>
    <property type="match status" value="1"/>
</dbReference>
<sequence>MHPTCLNFPAQARAALENETLRFSLGTMKTGFRRNRATAAGALPEFEALRDAAAAVRAHVLDHLDACLDAFEAKVIAQGGHVHWCRDAAEARETVLALCQAAGARTVTKSKSMIAEEIALNDHLQAHGVRPVETDLGEYIIQLREEPPSHIIAPAIHLRKEHVADSFRAAHAHLPAGRPLDTPPQLLAEARAVLRDAFLNADVGITGANMLIAETGSVVIVTNEGNADLTRLLPATHIVLASIEKVVPTLDDAMTVLRVLARSATGQDMSVYTSLASGPRPADDPDGPSAFHVVLIDNGRSALLGSASRDILRCIRCAACLNHCPVYGVLGGHAYGWVYPGPMGSVLTPALLGLENAPRLPDACTMCGRCAEVCSVRIPLPALLRTAREAAWSRALVPPGKRLALTGWHLAARHPSVYALGARLGARALRELARRPALRALASRLHRDRAPAVLPVPEGDTFRARWAQRLRASPSLHRSPPGGPHA</sequence>
<dbReference type="InterPro" id="IPR017900">
    <property type="entry name" value="4Fe4S_Fe_S_CS"/>
</dbReference>
<dbReference type="PROSITE" id="PS51379">
    <property type="entry name" value="4FE4S_FER_2"/>
    <property type="match status" value="2"/>
</dbReference>
<feature type="domain" description="4Fe-4S ferredoxin-type" evidence="5">
    <location>
        <begin position="305"/>
        <end position="335"/>
    </location>
</feature>
<evidence type="ECO:0000313" key="7">
    <source>
        <dbReference type="Proteomes" id="UP000321567"/>
    </source>
</evidence>
<dbReference type="Gene3D" id="3.40.50.10420">
    <property type="entry name" value="NagB/RpiA/CoA transferase-like"/>
    <property type="match status" value="1"/>
</dbReference>
<dbReference type="PANTHER" id="PTHR47153:SF2">
    <property type="entry name" value="LACTATE UTILIZATION PROTEIN B"/>
    <property type="match status" value="1"/>
</dbReference>
<protein>
    <submittedName>
        <fullName evidence="6">Iron-sulfur cluster-binding protein</fullName>
    </submittedName>
</protein>
<dbReference type="RefSeq" id="WP_147162923.1">
    <property type="nucleotide sequence ID" value="NZ_BJZO01000019.1"/>
</dbReference>
<accession>A0A512H5Z6</accession>
<dbReference type="PROSITE" id="PS00198">
    <property type="entry name" value="4FE4S_FER_1"/>
    <property type="match status" value="1"/>
</dbReference>
<dbReference type="InterPro" id="IPR017896">
    <property type="entry name" value="4Fe4S_Fe-S-bd"/>
</dbReference>
<dbReference type="GO" id="GO:0051539">
    <property type="term" value="F:4 iron, 4 sulfur cluster binding"/>
    <property type="evidence" value="ECO:0007669"/>
    <property type="project" value="UniProtKB-KW"/>
</dbReference>
<dbReference type="GO" id="GO:0046872">
    <property type="term" value="F:metal ion binding"/>
    <property type="evidence" value="ECO:0007669"/>
    <property type="project" value="UniProtKB-KW"/>
</dbReference>
<feature type="domain" description="4Fe-4S ferredoxin-type" evidence="5">
    <location>
        <begin position="356"/>
        <end position="384"/>
    </location>
</feature>
<evidence type="ECO:0000259" key="5">
    <source>
        <dbReference type="PROSITE" id="PS51379"/>
    </source>
</evidence>
<evidence type="ECO:0000256" key="1">
    <source>
        <dbReference type="ARBA" id="ARBA00022485"/>
    </source>
</evidence>